<evidence type="ECO:0000256" key="1">
    <source>
        <dbReference type="SAM" id="MobiDB-lite"/>
    </source>
</evidence>
<dbReference type="AlphaFoldDB" id="A0A5N6Z4Q2"/>
<name>A0A5N6Z4Q2_9EURO</name>
<feature type="region of interest" description="Disordered" evidence="1">
    <location>
        <begin position="222"/>
        <end position="276"/>
    </location>
</feature>
<dbReference type="OrthoDB" id="4225223at2759"/>
<feature type="region of interest" description="Disordered" evidence="1">
    <location>
        <begin position="291"/>
        <end position="317"/>
    </location>
</feature>
<keyword evidence="3" id="KW-1185">Reference proteome</keyword>
<feature type="compositionally biased region" description="Pro residues" evidence="1">
    <location>
        <begin position="45"/>
        <end position="54"/>
    </location>
</feature>
<gene>
    <name evidence="2" type="ORF">BDV28DRAFT_149363</name>
</gene>
<organism evidence="2 3">
    <name type="scientific">Aspergillus coremiiformis</name>
    <dbReference type="NCBI Taxonomy" id="138285"/>
    <lineage>
        <taxon>Eukaryota</taxon>
        <taxon>Fungi</taxon>
        <taxon>Dikarya</taxon>
        <taxon>Ascomycota</taxon>
        <taxon>Pezizomycotina</taxon>
        <taxon>Eurotiomycetes</taxon>
        <taxon>Eurotiomycetidae</taxon>
        <taxon>Eurotiales</taxon>
        <taxon>Aspergillaceae</taxon>
        <taxon>Aspergillus</taxon>
        <taxon>Aspergillus subgen. Circumdati</taxon>
    </lineage>
</organism>
<reference evidence="3" key="1">
    <citation type="submission" date="2019-04" db="EMBL/GenBank/DDBJ databases">
        <title>Friends and foes A comparative genomics studyof 23 Aspergillus species from section Flavi.</title>
        <authorList>
            <consortium name="DOE Joint Genome Institute"/>
            <person name="Kjaerbolling I."/>
            <person name="Vesth T."/>
            <person name="Frisvad J.C."/>
            <person name="Nybo J.L."/>
            <person name="Theobald S."/>
            <person name="Kildgaard S."/>
            <person name="Isbrandt T."/>
            <person name="Kuo A."/>
            <person name="Sato A."/>
            <person name="Lyhne E.K."/>
            <person name="Kogle M.E."/>
            <person name="Wiebenga A."/>
            <person name="Kun R.S."/>
            <person name="Lubbers R.J."/>
            <person name="Makela M.R."/>
            <person name="Barry K."/>
            <person name="Chovatia M."/>
            <person name="Clum A."/>
            <person name="Daum C."/>
            <person name="Haridas S."/>
            <person name="He G."/>
            <person name="LaButti K."/>
            <person name="Lipzen A."/>
            <person name="Mondo S."/>
            <person name="Riley R."/>
            <person name="Salamov A."/>
            <person name="Simmons B.A."/>
            <person name="Magnuson J.K."/>
            <person name="Henrissat B."/>
            <person name="Mortensen U.H."/>
            <person name="Larsen T.O."/>
            <person name="Devries R.P."/>
            <person name="Grigoriev I.V."/>
            <person name="Machida M."/>
            <person name="Baker S.E."/>
            <person name="Andersen M.R."/>
        </authorList>
    </citation>
    <scope>NUCLEOTIDE SEQUENCE [LARGE SCALE GENOMIC DNA]</scope>
    <source>
        <strain evidence="3">CBS 553.77</strain>
    </source>
</reference>
<feature type="compositionally biased region" description="Basic residues" evidence="1">
    <location>
        <begin position="224"/>
        <end position="236"/>
    </location>
</feature>
<sequence length="437" mass="49138">MISPTSFAVSRQAPPVRPSRSLEGLEKVIPPPPARSAPWLDKPLPELPAKPLPDTPSMETPTAWCDDSSTDVSFETRRASDASAESYPVFVHSASDDLAEFAEHSHVPGTPVRPYRKPGPSPLAFTTSSGDHHDLRPFLTGGHVAPNHYFREKKWDFFPELATPSELSPGYPKFPLTPRKHSNNRMSLAALDFTKKGSRWAASDKRAPTSDVRNSIRSYIQRTLSRHSINKTKPKRRPELSTSPSDFREEYESSRKTASSNYSNYSDRGSTGPQQNFLDLSDELKRMSVTSYLSSESDRSIDSTASHQKKEVAARSSALQKYKPIMWEKPGHGKRISYRQRGNVRFPNYRKKTISFRCDPSSKDTPSSACSALQQSTRFCVRVLQDGTSCVLIALDGARRRIIQAKVDRRRRLLKSKIRIIGPVNAYTTYDLVDPWI</sequence>
<protein>
    <submittedName>
        <fullName evidence="2">Uncharacterized protein</fullName>
    </submittedName>
</protein>
<feature type="compositionally biased region" description="Polar residues" evidence="1">
    <location>
        <begin position="256"/>
        <end position="276"/>
    </location>
</feature>
<evidence type="ECO:0000313" key="3">
    <source>
        <dbReference type="Proteomes" id="UP000327118"/>
    </source>
</evidence>
<accession>A0A5N6Z4Q2</accession>
<feature type="compositionally biased region" description="Basic and acidic residues" evidence="1">
    <location>
        <begin position="246"/>
        <end position="255"/>
    </location>
</feature>
<feature type="region of interest" description="Disordered" evidence="1">
    <location>
        <begin position="1"/>
        <end position="77"/>
    </location>
</feature>
<proteinExistence type="predicted"/>
<evidence type="ECO:0000313" key="2">
    <source>
        <dbReference type="EMBL" id="KAE8352113.1"/>
    </source>
</evidence>
<dbReference type="Proteomes" id="UP000327118">
    <property type="component" value="Unassembled WGS sequence"/>
</dbReference>
<dbReference type="EMBL" id="ML739142">
    <property type="protein sequence ID" value="KAE8352113.1"/>
    <property type="molecule type" value="Genomic_DNA"/>
</dbReference>